<dbReference type="EMBL" id="JABBWM010000014">
    <property type="protein sequence ID" value="KAG2112559.1"/>
    <property type="molecule type" value="Genomic_DNA"/>
</dbReference>
<sequence>MPSPSAPDPPLPLEVPPPPPDEPGPPFPSWRTLRNTNRFRKPRPDQPPPPELGPAPMGQPEHSWLLWSWTHVLNGCTFFTFELQVMRVLADESWLCEDLSTIDRQSSGEHEGTPGNEDDGATTGGITMPLLGRWRPLAPTST</sequence>
<proteinExistence type="predicted"/>
<feature type="compositionally biased region" description="Pro residues" evidence="1">
    <location>
        <begin position="1"/>
        <end position="28"/>
    </location>
</feature>
<evidence type="ECO:0000256" key="1">
    <source>
        <dbReference type="SAM" id="MobiDB-lite"/>
    </source>
</evidence>
<evidence type="ECO:0000313" key="3">
    <source>
        <dbReference type="Proteomes" id="UP000823399"/>
    </source>
</evidence>
<name>A0A9P7JW25_9AGAM</name>
<gene>
    <name evidence="2" type="ORF">F5147DRAFT_759499</name>
</gene>
<feature type="region of interest" description="Disordered" evidence="1">
    <location>
        <begin position="1"/>
        <end position="60"/>
    </location>
</feature>
<evidence type="ECO:0000313" key="2">
    <source>
        <dbReference type="EMBL" id="KAG2112559.1"/>
    </source>
</evidence>
<dbReference type="Proteomes" id="UP000823399">
    <property type="component" value="Unassembled WGS sequence"/>
</dbReference>
<dbReference type="RefSeq" id="XP_041295358.1">
    <property type="nucleotide sequence ID" value="XM_041440448.1"/>
</dbReference>
<organism evidence="2 3">
    <name type="scientific">Suillus discolor</name>
    <dbReference type="NCBI Taxonomy" id="1912936"/>
    <lineage>
        <taxon>Eukaryota</taxon>
        <taxon>Fungi</taxon>
        <taxon>Dikarya</taxon>
        <taxon>Basidiomycota</taxon>
        <taxon>Agaricomycotina</taxon>
        <taxon>Agaricomycetes</taxon>
        <taxon>Agaricomycetidae</taxon>
        <taxon>Boletales</taxon>
        <taxon>Suillineae</taxon>
        <taxon>Suillaceae</taxon>
        <taxon>Suillus</taxon>
    </lineage>
</organism>
<dbReference type="AlphaFoldDB" id="A0A9P7JW25"/>
<accession>A0A9P7JW25</accession>
<reference evidence="2" key="1">
    <citation type="journal article" date="2020" name="New Phytol.">
        <title>Comparative genomics reveals dynamic genome evolution in host specialist ectomycorrhizal fungi.</title>
        <authorList>
            <person name="Lofgren L.A."/>
            <person name="Nguyen N.H."/>
            <person name="Vilgalys R."/>
            <person name="Ruytinx J."/>
            <person name="Liao H.L."/>
            <person name="Branco S."/>
            <person name="Kuo A."/>
            <person name="LaButti K."/>
            <person name="Lipzen A."/>
            <person name="Andreopoulos W."/>
            <person name="Pangilinan J."/>
            <person name="Riley R."/>
            <person name="Hundley H."/>
            <person name="Na H."/>
            <person name="Barry K."/>
            <person name="Grigoriev I.V."/>
            <person name="Stajich J.E."/>
            <person name="Kennedy P.G."/>
        </authorList>
    </citation>
    <scope>NUCLEOTIDE SEQUENCE</scope>
    <source>
        <strain evidence="2">FC423</strain>
    </source>
</reference>
<protein>
    <submittedName>
        <fullName evidence="2">Uncharacterized protein</fullName>
    </submittedName>
</protein>
<feature type="region of interest" description="Disordered" evidence="1">
    <location>
        <begin position="103"/>
        <end position="142"/>
    </location>
</feature>
<keyword evidence="3" id="KW-1185">Reference proteome</keyword>
<comment type="caution">
    <text evidence="2">The sequence shown here is derived from an EMBL/GenBank/DDBJ whole genome shotgun (WGS) entry which is preliminary data.</text>
</comment>
<dbReference type="GeneID" id="64702707"/>